<feature type="chain" id="PRO_5043406693" evidence="2">
    <location>
        <begin position="35"/>
        <end position="114"/>
    </location>
</feature>
<protein>
    <submittedName>
        <fullName evidence="3">Uncharacterized protein</fullName>
    </submittedName>
</protein>
<proteinExistence type="predicted"/>
<name>A0AAV8PTY7_ENSVE</name>
<keyword evidence="2" id="KW-0732">Signal</keyword>
<accession>A0AAV8PTY7</accession>
<keyword evidence="1" id="KW-0472">Membrane</keyword>
<keyword evidence="4" id="KW-1185">Reference proteome</keyword>
<sequence length="114" mass="11885">MVARGDGRRRRSALVLFLVHFLLFCFFLLQATEAHRSAIPSANHMSSLRRITKGIGGHGGGGSHGGGRGRARVVPGGRGGAASTRNNGAASRSYSYSFPVVFVSIAAAVIVASF</sequence>
<feature type="signal peptide" evidence="2">
    <location>
        <begin position="1"/>
        <end position="34"/>
    </location>
</feature>
<evidence type="ECO:0000256" key="1">
    <source>
        <dbReference type="SAM" id="Phobius"/>
    </source>
</evidence>
<comment type="caution">
    <text evidence="3">The sequence shown here is derived from an EMBL/GenBank/DDBJ whole genome shotgun (WGS) entry which is preliminary data.</text>
</comment>
<gene>
    <name evidence="3" type="ORF">OPV22_031236</name>
</gene>
<reference evidence="3 4" key="1">
    <citation type="submission" date="2022-12" db="EMBL/GenBank/DDBJ databases">
        <title>Chromosome-scale assembly of the Ensete ventricosum genome.</title>
        <authorList>
            <person name="Dussert Y."/>
            <person name="Stocks J."/>
            <person name="Wendawek A."/>
            <person name="Woldeyes F."/>
            <person name="Nichols R.A."/>
            <person name="Borrell J.S."/>
        </authorList>
    </citation>
    <scope>NUCLEOTIDE SEQUENCE [LARGE SCALE GENOMIC DNA]</scope>
    <source>
        <strain evidence="4">cv. Maze</strain>
        <tissue evidence="3">Seeds</tissue>
    </source>
</reference>
<keyword evidence="1" id="KW-1133">Transmembrane helix</keyword>
<evidence type="ECO:0000313" key="4">
    <source>
        <dbReference type="Proteomes" id="UP001222027"/>
    </source>
</evidence>
<dbReference type="AlphaFoldDB" id="A0AAV8PTY7"/>
<evidence type="ECO:0000313" key="3">
    <source>
        <dbReference type="EMBL" id="KAJ8458310.1"/>
    </source>
</evidence>
<feature type="transmembrane region" description="Helical" evidence="1">
    <location>
        <begin position="94"/>
        <end position="112"/>
    </location>
</feature>
<organism evidence="3 4">
    <name type="scientific">Ensete ventricosum</name>
    <name type="common">Abyssinian banana</name>
    <name type="synonym">Musa ensete</name>
    <dbReference type="NCBI Taxonomy" id="4639"/>
    <lineage>
        <taxon>Eukaryota</taxon>
        <taxon>Viridiplantae</taxon>
        <taxon>Streptophyta</taxon>
        <taxon>Embryophyta</taxon>
        <taxon>Tracheophyta</taxon>
        <taxon>Spermatophyta</taxon>
        <taxon>Magnoliopsida</taxon>
        <taxon>Liliopsida</taxon>
        <taxon>Zingiberales</taxon>
        <taxon>Musaceae</taxon>
        <taxon>Ensete</taxon>
    </lineage>
</organism>
<keyword evidence="1" id="KW-0812">Transmembrane</keyword>
<dbReference type="EMBL" id="JAQQAF010000009">
    <property type="protein sequence ID" value="KAJ8458310.1"/>
    <property type="molecule type" value="Genomic_DNA"/>
</dbReference>
<dbReference type="Proteomes" id="UP001222027">
    <property type="component" value="Unassembled WGS sequence"/>
</dbReference>
<evidence type="ECO:0000256" key="2">
    <source>
        <dbReference type="SAM" id="SignalP"/>
    </source>
</evidence>